<evidence type="ECO:0000313" key="2">
    <source>
        <dbReference type="EMBL" id="PWK92657.1"/>
    </source>
</evidence>
<accession>A0ABX5LL41</accession>
<keyword evidence="3" id="KW-1185">Reference proteome</keyword>
<dbReference type="Pfam" id="PF04230">
    <property type="entry name" value="PS_pyruv_trans"/>
    <property type="match status" value="1"/>
</dbReference>
<dbReference type="Proteomes" id="UP000245523">
    <property type="component" value="Unassembled WGS sequence"/>
</dbReference>
<protein>
    <submittedName>
        <fullName evidence="2">Polysaccharide pyruvyl transferase</fullName>
    </submittedName>
</protein>
<feature type="domain" description="Polysaccharide pyruvyl transferase" evidence="1">
    <location>
        <begin position="14"/>
        <end position="321"/>
    </location>
</feature>
<name>A0ABX5LL41_9BACT</name>
<comment type="caution">
    <text evidence="2">The sequence shown here is derived from an EMBL/GenBank/DDBJ whole genome shotgun (WGS) entry which is preliminary data.</text>
</comment>
<dbReference type="EMBL" id="QGHD01000034">
    <property type="protein sequence ID" value="PWK92657.1"/>
    <property type="molecule type" value="Genomic_DNA"/>
</dbReference>
<proteinExistence type="predicted"/>
<evidence type="ECO:0000313" key="3">
    <source>
        <dbReference type="Proteomes" id="UP000245523"/>
    </source>
</evidence>
<dbReference type="InterPro" id="IPR007345">
    <property type="entry name" value="Polysacch_pyruvyl_Trfase"/>
</dbReference>
<gene>
    <name evidence="2" type="ORF">B0H50_13416</name>
</gene>
<sequence>MKAGIITYWFSESNYGTVLQNYAVQTILKKNGYEPTNIRFSSNSTLSFKEKINASVKQYGILATIGGVLKRKFLAFSYKRNQKNDAQRSFKSFIDQYISNSEEVLKSSEQMKSLLPEKSLYVVGSDQIWNVDDMLCFYAEREIPYVFLENVPDASKKISFAASLGTTTSSSPYKEKIGTLLKRFDLITVREKNGIEICKSFGVENVFHHFDPTLMLDRFDYRNLIDNKSKPQNGKYILLYLLNDATPFPLSTFYKWAKNQGMQVIYVNGNTDRFKFNFHKKTYPSIPEWLDLIDNAEYVFTNSFHGTVFSIIFNKQFLYVNQKKYKGNNNPRLESLLNSLSITDRFYDGDFAKVCKEIDYKSINDYLESYRKTSQVVEFLKKNSECEKIQS</sequence>
<organism evidence="2 3">
    <name type="scientific">Hallerella porci</name>
    <dbReference type="NCBI Taxonomy" id="1945871"/>
    <lineage>
        <taxon>Bacteria</taxon>
        <taxon>Pseudomonadati</taxon>
        <taxon>Fibrobacterota</taxon>
        <taxon>Fibrobacteria</taxon>
        <taxon>Fibrobacterales</taxon>
        <taxon>Fibrobacteraceae</taxon>
        <taxon>Hallerella</taxon>
    </lineage>
</organism>
<evidence type="ECO:0000259" key="1">
    <source>
        <dbReference type="Pfam" id="PF04230"/>
    </source>
</evidence>
<dbReference type="RefSeq" id="WP_109587804.1">
    <property type="nucleotide sequence ID" value="NZ_QGHD01000034.1"/>
</dbReference>
<dbReference type="GO" id="GO:0016740">
    <property type="term" value="F:transferase activity"/>
    <property type="evidence" value="ECO:0007669"/>
    <property type="project" value="UniProtKB-KW"/>
</dbReference>
<keyword evidence="2" id="KW-0808">Transferase</keyword>
<reference evidence="2 3" key="1">
    <citation type="submission" date="2018-05" db="EMBL/GenBank/DDBJ databases">
        <title>Animal gut microbial communities from fecal samples from Wisconsin, USA.</title>
        <authorList>
            <person name="Neumann A."/>
        </authorList>
    </citation>
    <scope>NUCLEOTIDE SEQUENCE [LARGE SCALE GENOMIC DNA]</scope>
    <source>
        <strain evidence="2 3">UWS4</strain>
    </source>
</reference>